<protein>
    <submittedName>
        <fullName evidence="2">Uncharacterized protein</fullName>
    </submittedName>
</protein>
<name>A0A165D0L1_9APHY</name>
<dbReference type="RefSeq" id="XP_040761634.1">
    <property type="nucleotide sequence ID" value="XM_040901986.1"/>
</dbReference>
<dbReference type="AlphaFoldDB" id="A0A165D0L1"/>
<keyword evidence="3" id="KW-1185">Reference proteome</keyword>
<sequence length="155" mass="17053">MALKVELVPSNVRQRTDLLQHLRAEHFSNILRVPRRDWDLYMRTCEGKSGATDSMAVPSRFTSSSVGDAQSQTQMGERVECAASSSLRSSPVREPVLTDNSPSRVCSTSRNASSSPFRPSTRPSHIYGLMSPHSDGRENVIQCLTSSQESPSTIV</sequence>
<organism evidence="2 3">
    <name type="scientific">Laetiporus sulphureus 93-53</name>
    <dbReference type="NCBI Taxonomy" id="1314785"/>
    <lineage>
        <taxon>Eukaryota</taxon>
        <taxon>Fungi</taxon>
        <taxon>Dikarya</taxon>
        <taxon>Basidiomycota</taxon>
        <taxon>Agaricomycotina</taxon>
        <taxon>Agaricomycetes</taxon>
        <taxon>Polyporales</taxon>
        <taxon>Laetiporus</taxon>
    </lineage>
</organism>
<dbReference type="InParanoid" id="A0A165D0L1"/>
<dbReference type="EMBL" id="KV427640">
    <property type="protein sequence ID" value="KZT03894.1"/>
    <property type="molecule type" value="Genomic_DNA"/>
</dbReference>
<proteinExistence type="predicted"/>
<feature type="compositionally biased region" description="Polar residues" evidence="1">
    <location>
        <begin position="98"/>
        <end position="112"/>
    </location>
</feature>
<dbReference type="Proteomes" id="UP000076871">
    <property type="component" value="Unassembled WGS sequence"/>
</dbReference>
<gene>
    <name evidence="2" type="ORF">LAESUDRAFT_317344</name>
</gene>
<evidence type="ECO:0000313" key="2">
    <source>
        <dbReference type="EMBL" id="KZT03894.1"/>
    </source>
</evidence>
<evidence type="ECO:0000256" key="1">
    <source>
        <dbReference type="SAM" id="MobiDB-lite"/>
    </source>
</evidence>
<reference evidence="2 3" key="1">
    <citation type="journal article" date="2016" name="Mol. Biol. Evol.">
        <title>Comparative Genomics of Early-Diverging Mushroom-Forming Fungi Provides Insights into the Origins of Lignocellulose Decay Capabilities.</title>
        <authorList>
            <person name="Nagy L.G."/>
            <person name="Riley R."/>
            <person name="Tritt A."/>
            <person name="Adam C."/>
            <person name="Daum C."/>
            <person name="Floudas D."/>
            <person name="Sun H."/>
            <person name="Yadav J.S."/>
            <person name="Pangilinan J."/>
            <person name="Larsson K.H."/>
            <person name="Matsuura K."/>
            <person name="Barry K."/>
            <person name="Labutti K."/>
            <person name="Kuo R."/>
            <person name="Ohm R.A."/>
            <person name="Bhattacharya S.S."/>
            <person name="Shirouzu T."/>
            <person name="Yoshinaga Y."/>
            <person name="Martin F.M."/>
            <person name="Grigoriev I.V."/>
            <person name="Hibbett D.S."/>
        </authorList>
    </citation>
    <scope>NUCLEOTIDE SEQUENCE [LARGE SCALE GENOMIC DNA]</scope>
    <source>
        <strain evidence="2 3">93-53</strain>
    </source>
</reference>
<feature type="compositionally biased region" description="Polar residues" evidence="1">
    <location>
        <begin position="60"/>
        <end position="75"/>
    </location>
</feature>
<evidence type="ECO:0000313" key="3">
    <source>
        <dbReference type="Proteomes" id="UP000076871"/>
    </source>
</evidence>
<dbReference type="GeneID" id="63819017"/>
<accession>A0A165D0L1</accession>
<feature type="compositionally biased region" description="Low complexity" evidence="1">
    <location>
        <begin position="113"/>
        <end position="124"/>
    </location>
</feature>
<feature type="region of interest" description="Disordered" evidence="1">
    <location>
        <begin position="49"/>
        <end position="125"/>
    </location>
</feature>
<dbReference type="OrthoDB" id="2756589at2759"/>